<dbReference type="AlphaFoldDB" id="A0A7G8PQ88"/>
<keyword evidence="1" id="KW-0614">Plasmid</keyword>
<name>A0A7G8PQ88_9MYCO</name>
<dbReference type="Proteomes" id="UP000515498">
    <property type="component" value="Plasmid unnamed1"/>
</dbReference>
<dbReference type="RefSeq" id="WP_187099594.1">
    <property type="nucleotide sequence ID" value="NZ_CP059895.1"/>
</dbReference>
<evidence type="ECO:0000313" key="1">
    <source>
        <dbReference type="EMBL" id="QNJ96504.1"/>
    </source>
</evidence>
<organism evidence="1 2">
    <name type="scientific">Mycolicibacterium fluoranthenivorans</name>
    <dbReference type="NCBI Taxonomy" id="258505"/>
    <lineage>
        <taxon>Bacteria</taxon>
        <taxon>Bacillati</taxon>
        <taxon>Actinomycetota</taxon>
        <taxon>Actinomycetes</taxon>
        <taxon>Mycobacteriales</taxon>
        <taxon>Mycobacteriaceae</taxon>
        <taxon>Mycolicibacterium</taxon>
    </lineage>
</organism>
<geneLocation type="plasmid" evidence="1 2">
    <name>unnamed1</name>
</geneLocation>
<reference evidence="1 2" key="1">
    <citation type="submission" date="2020-07" db="EMBL/GenBank/DDBJ databases">
        <title>Draft genome sequence of four isobutane-metabolizing strains capable of cometabolically degrading diverse ether contaminants.</title>
        <authorList>
            <person name="Chen W."/>
            <person name="Faulkner N."/>
            <person name="Smith C."/>
            <person name="Hyman M."/>
        </authorList>
    </citation>
    <scope>NUCLEOTIDE SEQUENCE [LARGE SCALE GENOMIC DNA]</scope>
    <source>
        <strain evidence="1 2">2A</strain>
        <plasmid evidence="1 2">unnamed1</plasmid>
    </source>
</reference>
<evidence type="ECO:0000313" key="2">
    <source>
        <dbReference type="Proteomes" id="UP000515498"/>
    </source>
</evidence>
<accession>A0A7G8PQ88</accession>
<dbReference type="EMBL" id="CP059895">
    <property type="protein sequence ID" value="QNJ96504.1"/>
    <property type="molecule type" value="Genomic_DNA"/>
</dbReference>
<dbReference type="KEGG" id="mflu:HZU40_33765"/>
<gene>
    <name evidence="1" type="ORF">HZU40_33765</name>
</gene>
<protein>
    <submittedName>
        <fullName evidence="1">Uncharacterized protein</fullName>
    </submittedName>
</protein>
<proteinExistence type="predicted"/>
<sequence>MIDTEADAWSVDQHENSPKELDIRKAELFENVGGRTATVTAPPDHELDHVLLESICGDGR</sequence>